<reference evidence="2" key="1">
    <citation type="submission" date="2021-01" db="EMBL/GenBank/DDBJ databases">
        <authorList>
            <consortium name="Genoscope - CEA"/>
            <person name="William W."/>
        </authorList>
    </citation>
    <scope>NUCLEOTIDE SEQUENCE</scope>
</reference>
<comment type="caution">
    <text evidence="2">The sequence shown here is derived from an EMBL/GenBank/DDBJ whole genome shotgun (WGS) entry which is preliminary data.</text>
</comment>
<protein>
    <recommendedName>
        <fullName evidence="4">Transmembrane protein</fullName>
    </recommendedName>
</protein>
<sequence>MAKQMKTVYLALNPLREFIGEFKVFICLQYNIDKNYNCQTYLNLNLYFFQSNLHTNKCKQGYFEIEKECQLYPSIVNKNMIIFFECYSNPLSWQFDLTCQKYLFLSDLESIEQSFFYEVQERYYFDGTPDYISYSRQCKKFIIDNFIYCLEYICYNQNFVLCCLHIQYLRINLKIKQVVHFVKIIKILILMHILVTLNKKFFKFFN</sequence>
<keyword evidence="1" id="KW-0472">Membrane</keyword>
<name>A0A8S1UQZ9_9CILI</name>
<proteinExistence type="predicted"/>
<dbReference type="Proteomes" id="UP000689195">
    <property type="component" value="Unassembled WGS sequence"/>
</dbReference>
<evidence type="ECO:0000256" key="1">
    <source>
        <dbReference type="SAM" id="Phobius"/>
    </source>
</evidence>
<evidence type="ECO:0000313" key="2">
    <source>
        <dbReference type="EMBL" id="CAD8166222.1"/>
    </source>
</evidence>
<feature type="transmembrane region" description="Helical" evidence="1">
    <location>
        <begin position="178"/>
        <end position="197"/>
    </location>
</feature>
<gene>
    <name evidence="2" type="ORF">PPENT_87.1.T0440028</name>
</gene>
<keyword evidence="3" id="KW-1185">Reference proteome</keyword>
<dbReference type="AlphaFoldDB" id="A0A8S1UQZ9"/>
<organism evidence="2 3">
    <name type="scientific">Paramecium pentaurelia</name>
    <dbReference type="NCBI Taxonomy" id="43138"/>
    <lineage>
        <taxon>Eukaryota</taxon>
        <taxon>Sar</taxon>
        <taxon>Alveolata</taxon>
        <taxon>Ciliophora</taxon>
        <taxon>Intramacronucleata</taxon>
        <taxon>Oligohymenophorea</taxon>
        <taxon>Peniculida</taxon>
        <taxon>Parameciidae</taxon>
        <taxon>Paramecium</taxon>
    </lineage>
</organism>
<dbReference type="EMBL" id="CAJJDO010000044">
    <property type="protein sequence ID" value="CAD8166222.1"/>
    <property type="molecule type" value="Genomic_DNA"/>
</dbReference>
<evidence type="ECO:0008006" key="4">
    <source>
        <dbReference type="Google" id="ProtNLM"/>
    </source>
</evidence>
<keyword evidence="1" id="KW-0812">Transmembrane</keyword>
<accession>A0A8S1UQZ9</accession>
<evidence type="ECO:0000313" key="3">
    <source>
        <dbReference type="Proteomes" id="UP000689195"/>
    </source>
</evidence>
<keyword evidence="1" id="KW-1133">Transmembrane helix</keyword>